<proteinExistence type="predicted"/>
<sequence>SSCLGIPKVVSLFVVYYALHEGCSCFGSSVAHCGSLVPMLLVFQADAQLINDTAVLALPPQPLPCTVHATVPPNSNSNSSPPVILAPVCPHSSPHLQSPSHDPVSQYHVDPSPNINHVFVEDCSDDVGYDDEEVDFDSAEKDYEGGSKFFSTLVFAATPGLSASPVVTQSTSCPPCVEAALAAVSALSTPKTPMDATVPLTATASTSPEPPPSTWHHLFKSNRDTTRDSVFHRLGPQVGNPVVDRSEASLLDDCVPPPKQGDVELVSQKEADVAAPGGWEIVNRRKLKHKPTPSQPSTVPPHTEPCSAQGAAAHMPQCDHLLPPPRLVPSTTSVPTSVIAGSRADKGKSV</sequence>
<comment type="caution">
    <text evidence="2">The sequence shown here is derived from an EMBL/GenBank/DDBJ whole genome shotgun (WGS) entry which is preliminary data.</text>
</comment>
<dbReference type="EMBL" id="JACEGQ020000033">
    <property type="protein sequence ID" value="KAH8479799.1"/>
    <property type="molecule type" value="Genomic_DNA"/>
</dbReference>
<accession>A0A8T2WDC3</accession>
<gene>
    <name evidence="2" type="ORF">H0E87_031698</name>
</gene>
<evidence type="ECO:0000313" key="3">
    <source>
        <dbReference type="Proteomes" id="UP000807159"/>
    </source>
</evidence>
<keyword evidence="3" id="KW-1185">Reference proteome</keyword>
<dbReference type="Proteomes" id="UP000807159">
    <property type="component" value="Unassembled WGS sequence"/>
</dbReference>
<evidence type="ECO:0000256" key="1">
    <source>
        <dbReference type="SAM" id="MobiDB-lite"/>
    </source>
</evidence>
<feature type="non-terminal residue" evidence="2">
    <location>
        <position position="350"/>
    </location>
</feature>
<protein>
    <submittedName>
        <fullName evidence="2">Uncharacterized protein</fullName>
    </submittedName>
</protein>
<feature type="non-terminal residue" evidence="2">
    <location>
        <position position="1"/>
    </location>
</feature>
<dbReference type="AlphaFoldDB" id="A0A8T2WDC3"/>
<feature type="region of interest" description="Disordered" evidence="1">
    <location>
        <begin position="286"/>
        <end position="350"/>
    </location>
</feature>
<name>A0A8T2WDC3_POPDE</name>
<reference evidence="2" key="1">
    <citation type="journal article" date="2021" name="J. Hered.">
        <title>Genome Assembly of Salicaceae Populus deltoides (Eastern Cottonwood) I-69 Based on Nanopore Sequencing and Hi-C Technologies.</title>
        <authorList>
            <person name="Bai S."/>
            <person name="Wu H."/>
            <person name="Zhang J."/>
            <person name="Pan Z."/>
            <person name="Zhao W."/>
            <person name="Li Z."/>
            <person name="Tong C."/>
        </authorList>
    </citation>
    <scope>NUCLEOTIDE SEQUENCE</scope>
    <source>
        <tissue evidence="2">Leaf</tissue>
    </source>
</reference>
<organism evidence="2 3">
    <name type="scientific">Populus deltoides</name>
    <name type="common">Eastern poplar</name>
    <name type="synonym">Eastern cottonwood</name>
    <dbReference type="NCBI Taxonomy" id="3696"/>
    <lineage>
        <taxon>Eukaryota</taxon>
        <taxon>Viridiplantae</taxon>
        <taxon>Streptophyta</taxon>
        <taxon>Embryophyta</taxon>
        <taxon>Tracheophyta</taxon>
        <taxon>Spermatophyta</taxon>
        <taxon>Magnoliopsida</taxon>
        <taxon>eudicotyledons</taxon>
        <taxon>Gunneridae</taxon>
        <taxon>Pentapetalae</taxon>
        <taxon>rosids</taxon>
        <taxon>fabids</taxon>
        <taxon>Malpighiales</taxon>
        <taxon>Salicaceae</taxon>
        <taxon>Saliceae</taxon>
        <taxon>Populus</taxon>
    </lineage>
</organism>
<evidence type="ECO:0000313" key="2">
    <source>
        <dbReference type="EMBL" id="KAH8479799.1"/>
    </source>
</evidence>